<comment type="caution">
    <text evidence="2">The sequence shown here is derived from an EMBL/GenBank/DDBJ whole genome shotgun (WGS) entry which is preliminary data.</text>
</comment>
<evidence type="ECO:0000259" key="1">
    <source>
        <dbReference type="Pfam" id="PF03372"/>
    </source>
</evidence>
<protein>
    <submittedName>
        <fullName evidence="2">Endonuclease/exonuclease/phosphatase family protein</fullName>
    </submittedName>
</protein>
<dbReference type="PANTHER" id="PTHR12121">
    <property type="entry name" value="CARBON CATABOLITE REPRESSOR PROTEIN 4"/>
    <property type="match status" value="1"/>
</dbReference>
<keyword evidence="2" id="KW-0540">Nuclease</keyword>
<evidence type="ECO:0000313" key="3">
    <source>
        <dbReference type="Proteomes" id="UP001652445"/>
    </source>
</evidence>
<dbReference type="Gene3D" id="3.60.10.10">
    <property type="entry name" value="Endonuclease/exonuclease/phosphatase"/>
    <property type="match status" value="1"/>
</dbReference>
<feature type="domain" description="Endonuclease/exonuclease/phosphatase" evidence="1">
    <location>
        <begin position="6"/>
        <end position="254"/>
    </location>
</feature>
<gene>
    <name evidence="2" type="ORF">OB236_18360</name>
</gene>
<keyword evidence="3" id="KW-1185">Reference proteome</keyword>
<accession>A0ABT2UHG0</accession>
<dbReference type="Proteomes" id="UP001652445">
    <property type="component" value="Unassembled WGS sequence"/>
</dbReference>
<dbReference type="EMBL" id="JAOQIO010000077">
    <property type="protein sequence ID" value="MCU6794069.1"/>
    <property type="molecule type" value="Genomic_DNA"/>
</dbReference>
<dbReference type="GO" id="GO:0004519">
    <property type="term" value="F:endonuclease activity"/>
    <property type="evidence" value="ECO:0007669"/>
    <property type="project" value="UniProtKB-KW"/>
</dbReference>
<dbReference type="InterPro" id="IPR005135">
    <property type="entry name" value="Endo/exonuclease/phosphatase"/>
</dbReference>
<sequence length="274" mass="31271">MNMTVMTFNLRYHTPDDGESAWPHRVNSVAQMIRDHSPLIVGTQEGYYPMLTDLQERIPEYAWVGYGRMGEHENEHCAVFYKTAELEVQHQGQFWLSESPLEPASIGWDSHLPRICTWVSFLHKASSKQFIVYNTHLDHMGEQARKLGAALIWDTLHSQHIEFGLPVIVMGDMNSHPGDWPIRFLRGEVEHMGKQTWLKDAYTALSGPIGLTAHSFQGGDEGEPIDYIFVSPEIEIATTMVDRRQLQGVYPSDHYPIISQLRLSDPVRMQGKGK</sequence>
<dbReference type="CDD" id="cd09083">
    <property type="entry name" value="EEP-1"/>
    <property type="match status" value="1"/>
</dbReference>
<dbReference type="InterPro" id="IPR050410">
    <property type="entry name" value="CCR4/nocturin_mRNA_transcr"/>
</dbReference>
<reference evidence="2 3" key="1">
    <citation type="submission" date="2022-09" db="EMBL/GenBank/DDBJ databases">
        <authorList>
            <person name="Han X.L."/>
            <person name="Wang Q."/>
            <person name="Lu T."/>
        </authorList>
    </citation>
    <scope>NUCLEOTIDE SEQUENCE [LARGE SCALE GENOMIC DNA]</scope>
    <source>
        <strain evidence="2 3">WQ 127069</strain>
    </source>
</reference>
<evidence type="ECO:0000313" key="2">
    <source>
        <dbReference type="EMBL" id="MCU6794069.1"/>
    </source>
</evidence>
<proteinExistence type="predicted"/>
<organism evidence="2 3">
    <name type="scientific">Paenibacillus baimaensis</name>
    <dbReference type="NCBI Taxonomy" id="2982185"/>
    <lineage>
        <taxon>Bacteria</taxon>
        <taxon>Bacillati</taxon>
        <taxon>Bacillota</taxon>
        <taxon>Bacilli</taxon>
        <taxon>Bacillales</taxon>
        <taxon>Paenibacillaceae</taxon>
        <taxon>Paenibacillus</taxon>
    </lineage>
</organism>
<name>A0ABT2UHG0_9BACL</name>
<keyword evidence="2" id="KW-0255">Endonuclease</keyword>
<dbReference type="Pfam" id="PF03372">
    <property type="entry name" value="Exo_endo_phos"/>
    <property type="match status" value="1"/>
</dbReference>
<dbReference type="RefSeq" id="WP_262685291.1">
    <property type="nucleotide sequence ID" value="NZ_JAOQIO010000077.1"/>
</dbReference>
<dbReference type="PANTHER" id="PTHR12121:SF36">
    <property type="entry name" value="ENDONUCLEASE_EXONUCLEASE_PHOSPHATASE DOMAIN-CONTAINING PROTEIN"/>
    <property type="match status" value="1"/>
</dbReference>
<keyword evidence="2" id="KW-0378">Hydrolase</keyword>
<dbReference type="SUPFAM" id="SSF56219">
    <property type="entry name" value="DNase I-like"/>
    <property type="match status" value="1"/>
</dbReference>
<dbReference type="InterPro" id="IPR036691">
    <property type="entry name" value="Endo/exonu/phosph_ase_sf"/>
</dbReference>